<evidence type="ECO:0000313" key="5">
    <source>
        <dbReference type="Proteomes" id="UP001595632"/>
    </source>
</evidence>
<evidence type="ECO:0000313" key="4">
    <source>
        <dbReference type="EMBL" id="MFC3144243.1"/>
    </source>
</evidence>
<dbReference type="Gene3D" id="3.30.70.360">
    <property type="match status" value="1"/>
</dbReference>
<feature type="domain" description="Peptidase M20 dimerisation" evidence="3">
    <location>
        <begin position="205"/>
        <end position="323"/>
    </location>
</feature>
<dbReference type="Pfam" id="PF01546">
    <property type="entry name" value="Peptidase_M20"/>
    <property type="match status" value="1"/>
</dbReference>
<protein>
    <submittedName>
        <fullName evidence="4">M20 family metallopeptidase</fullName>
    </submittedName>
</protein>
<sequence>MPEGTAQVAETETDAGAAIAFLRELIAAQADGEAQVQQIIADRLAAAGCDVTTHDYDPGAVPVVGEFAQDGARNGTRRRAVVGTLPGDDALPSLLMFAHPDGEPVAGTDRWTHDPFAGEVDGGRIYGWGVADDLAGCAAAVLAIEKAAATGKPMGRAVFASTPSKRYARGVAALLHDGLTADAALYLHPAESGVGMREIKALASGHLEFTVTVRGRQPDTTEPGHTAFSHLSENPVTKAILIHDALMALADERAARVRHPLIEAVVGRATNLHVSRMQCGELRKFGRIVDTCILGGAVSFPPSETYREVQEEVEAAVAKAAEADPWLKDNPPVVDWITGVTGAEVPDDHPLYVTSAGAVSAVTGEAPFVNAMHTSSDIRNPAVEAGIPCVGLGCLSGDLSQNDRHDEWVDEADFLRMVDVTARIVTDWCSGAGSKE</sequence>
<keyword evidence="5" id="KW-1185">Reference proteome</keyword>
<dbReference type="InterPro" id="IPR036264">
    <property type="entry name" value="Bact_exopeptidase_dim_dom"/>
</dbReference>
<reference evidence="5" key="1">
    <citation type="journal article" date="2019" name="Int. J. Syst. Evol. Microbiol.">
        <title>The Global Catalogue of Microorganisms (GCM) 10K type strain sequencing project: providing services to taxonomists for standard genome sequencing and annotation.</title>
        <authorList>
            <consortium name="The Broad Institute Genomics Platform"/>
            <consortium name="The Broad Institute Genome Sequencing Center for Infectious Disease"/>
            <person name="Wu L."/>
            <person name="Ma J."/>
        </authorList>
    </citation>
    <scope>NUCLEOTIDE SEQUENCE [LARGE SCALE GENOMIC DNA]</scope>
    <source>
        <strain evidence="5">KCTC 52366</strain>
    </source>
</reference>
<gene>
    <name evidence="4" type="ORF">ACFOGP_16090</name>
</gene>
<dbReference type="InterPro" id="IPR002933">
    <property type="entry name" value="Peptidase_M20"/>
</dbReference>
<keyword evidence="2" id="KW-0378">Hydrolase</keyword>
<dbReference type="InterPro" id="IPR050072">
    <property type="entry name" value="Peptidase_M20A"/>
</dbReference>
<dbReference type="SUPFAM" id="SSF53187">
    <property type="entry name" value="Zn-dependent exopeptidases"/>
    <property type="match status" value="1"/>
</dbReference>
<evidence type="ECO:0000259" key="3">
    <source>
        <dbReference type="Pfam" id="PF07687"/>
    </source>
</evidence>
<dbReference type="Proteomes" id="UP001595632">
    <property type="component" value="Unassembled WGS sequence"/>
</dbReference>
<dbReference type="Gene3D" id="3.40.630.10">
    <property type="entry name" value="Zn peptidases"/>
    <property type="match status" value="1"/>
</dbReference>
<organism evidence="4 5">
    <name type="scientific">Psychromarinibacter halotolerans</name>
    <dbReference type="NCBI Taxonomy" id="1775175"/>
    <lineage>
        <taxon>Bacteria</taxon>
        <taxon>Pseudomonadati</taxon>
        <taxon>Pseudomonadota</taxon>
        <taxon>Alphaproteobacteria</taxon>
        <taxon>Rhodobacterales</taxon>
        <taxon>Paracoccaceae</taxon>
        <taxon>Psychromarinibacter</taxon>
    </lineage>
</organism>
<evidence type="ECO:0000256" key="1">
    <source>
        <dbReference type="ARBA" id="ARBA00022723"/>
    </source>
</evidence>
<name>A0ABV7GRJ5_9RHOB</name>
<dbReference type="Pfam" id="PF07687">
    <property type="entry name" value="M20_dimer"/>
    <property type="match status" value="1"/>
</dbReference>
<dbReference type="RefSeq" id="WP_275631502.1">
    <property type="nucleotide sequence ID" value="NZ_JARGYD010000001.1"/>
</dbReference>
<accession>A0ABV7GRJ5</accession>
<dbReference type="SUPFAM" id="SSF55031">
    <property type="entry name" value="Bacterial exopeptidase dimerisation domain"/>
    <property type="match status" value="1"/>
</dbReference>
<dbReference type="InterPro" id="IPR011650">
    <property type="entry name" value="Peptidase_M20_dimer"/>
</dbReference>
<dbReference type="EMBL" id="JBHRTB010000010">
    <property type="protein sequence ID" value="MFC3144243.1"/>
    <property type="molecule type" value="Genomic_DNA"/>
</dbReference>
<evidence type="ECO:0000256" key="2">
    <source>
        <dbReference type="ARBA" id="ARBA00022801"/>
    </source>
</evidence>
<keyword evidence="1" id="KW-0479">Metal-binding</keyword>
<dbReference type="PANTHER" id="PTHR43808">
    <property type="entry name" value="ACETYLORNITHINE DEACETYLASE"/>
    <property type="match status" value="1"/>
</dbReference>
<proteinExistence type="predicted"/>
<comment type="caution">
    <text evidence="4">The sequence shown here is derived from an EMBL/GenBank/DDBJ whole genome shotgun (WGS) entry which is preliminary data.</text>
</comment>
<dbReference type="PANTHER" id="PTHR43808:SF25">
    <property type="entry name" value="PEPTIDASE M20 DIMERISATION DOMAIN-CONTAINING PROTEIN"/>
    <property type="match status" value="1"/>
</dbReference>